<proteinExistence type="inferred from homology"/>
<feature type="domain" description="GIY-YIG" evidence="2">
    <location>
        <begin position="4"/>
        <end position="81"/>
    </location>
</feature>
<evidence type="ECO:0000313" key="3">
    <source>
        <dbReference type="EMBL" id="MDE5417550.1"/>
    </source>
</evidence>
<dbReference type="EMBL" id="JAKJSC010000001">
    <property type="protein sequence ID" value="MDE5417550.1"/>
    <property type="molecule type" value="Genomic_DNA"/>
</dbReference>
<comment type="similarity">
    <text evidence="1">Belongs to the UPF0213 family.</text>
</comment>
<evidence type="ECO:0000313" key="4">
    <source>
        <dbReference type="Proteomes" id="UP001528920"/>
    </source>
</evidence>
<dbReference type="CDD" id="cd10448">
    <property type="entry name" value="GIY-YIG_unchar_3"/>
    <property type="match status" value="1"/>
</dbReference>
<organism evidence="3 4">
    <name type="scientific">Paralabilibaculum antarcticum</name>
    <dbReference type="NCBI Taxonomy" id="2912572"/>
    <lineage>
        <taxon>Bacteria</taxon>
        <taxon>Pseudomonadati</taxon>
        <taxon>Bacteroidota</taxon>
        <taxon>Bacteroidia</taxon>
        <taxon>Marinilabiliales</taxon>
        <taxon>Marinifilaceae</taxon>
        <taxon>Paralabilibaculum</taxon>
    </lineage>
</organism>
<evidence type="ECO:0000256" key="1">
    <source>
        <dbReference type="ARBA" id="ARBA00007435"/>
    </source>
</evidence>
<dbReference type="InterPro" id="IPR035901">
    <property type="entry name" value="GIY-YIG_endonuc_sf"/>
</dbReference>
<dbReference type="Proteomes" id="UP001528920">
    <property type="component" value="Unassembled WGS sequence"/>
</dbReference>
<dbReference type="PANTHER" id="PTHR34477:SF5">
    <property type="entry name" value="BSL5627 PROTEIN"/>
    <property type="match status" value="1"/>
</dbReference>
<reference evidence="3 4" key="1">
    <citation type="submission" date="2022-01" db="EMBL/GenBank/DDBJ databases">
        <title>Labilibaculum sp. nov, a marine bacterium isolated from Antarctica.</title>
        <authorList>
            <person name="Dai W."/>
        </authorList>
    </citation>
    <scope>NUCLEOTIDE SEQUENCE [LARGE SCALE GENOMIC DNA]</scope>
    <source>
        <strain evidence="3 4">DW002</strain>
    </source>
</reference>
<dbReference type="InterPro" id="IPR000305">
    <property type="entry name" value="GIY-YIG_endonuc"/>
</dbReference>
<accession>A0ABT5VQ31</accession>
<comment type="caution">
    <text evidence="3">The sequence shown here is derived from an EMBL/GenBank/DDBJ whole genome shotgun (WGS) entry which is preliminary data.</text>
</comment>
<keyword evidence="4" id="KW-1185">Reference proteome</keyword>
<dbReference type="PROSITE" id="PS50164">
    <property type="entry name" value="GIY_YIG"/>
    <property type="match status" value="1"/>
</dbReference>
<protein>
    <submittedName>
        <fullName evidence="3">GIY-YIG nuclease family protein</fullName>
    </submittedName>
</protein>
<name>A0ABT5VQ31_9BACT</name>
<evidence type="ECO:0000259" key="2">
    <source>
        <dbReference type="PROSITE" id="PS50164"/>
    </source>
</evidence>
<dbReference type="Pfam" id="PF01541">
    <property type="entry name" value="GIY-YIG"/>
    <property type="match status" value="1"/>
</dbReference>
<dbReference type="RefSeq" id="WP_275108890.1">
    <property type="nucleotide sequence ID" value="NZ_JAKJSC010000001.1"/>
</dbReference>
<gene>
    <name evidence="3" type="ORF">L3049_05965</name>
</gene>
<dbReference type="InterPro" id="IPR050190">
    <property type="entry name" value="UPF0213_domain"/>
</dbReference>
<sequence>MEYRTYQVYILTNKNHTVLYTGVTSNLKLRVVQHKEKTNPKSFTARYNVDELVYYEQFFDIGEAIEREKQIKAGSRQKKIDLINEYNPEWRDLFETL</sequence>
<dbReference type="Gene3D" id="3.40.1440.10">
    <property type="entry name" value="GIY-YIG endonuclease"/>
    <property type="match status" value="1"/>
</dbReference>
<dbReference type="PANTHER" id="PTHR34477">
    <property type="entry name" value="UPF0213 PROTEIN YHBQ"/>
    <property type="match status" value="1"/>
</dbReference>
<dbReference type="SUPFAM" id="SSF82771">
    <property type="entry name" value="GIY-YIG endonuclease"/>
    <property type="match status" value="1"/>
</dbReference>